<keyword evidence="2" id="KW-1134">Transmembrane beta strand</keyword>
<dbReference type="Gene3D" id="2.20.200.10">
    <property type="entry name" value="Outer membrane efflux proteins (OEP)"/>
    <property type="match status" value="1"/>
</dbReference>
<feature type="chain" id="PRO_5007229803" evidence="2">
    <location>
        <begin position="23"/>
        <end position="499"/>
    </location>
</feature>
<reference evidence="4 5" key="1">
    <citation type="submission" date="2015-11" db="EMBL/GenBank/DDBJ databases">
        <title>Exploring the genomic traits of fungus-feeding bacterial genus Collimonas.</title>
        <authorList>
            <person name="Song C."/>
            <person name="Schmidt R."/>
            <person name="de Jager V."/>
            <person name="Krzyzanowska D."/>
            <person name="Jongedijk E."/>
            <person name="Cankar K."/>
            <person name="Beekwilder J."/>
            <person name="van Veen A."/>
            <person name="de Boer W."/>
            <person name="van Veen J.A."/>
            <person name="Garbeva P."/>
        </authorList>
    </citation>
    <scope>NUCLEOTIDE SEQUENCE [LARGE SCALE GENOMIC DNA]</scope>
    <source>
        <strain evidence="4 5">Ter282</strain>
    </source>
</reference>
<dbReference type="EMBL" id="CP013235">
    <property type="protein sequence ID" value="AMP09985.1"/>
    <property type="molecule type" value="Genomic_DNA"/>
</dbReference>
<proteinExistence type="inferred from homology"/>
<protein>
    <submittedName>
        <fullName evidence="4">Efflux transporter, outer membrane factor (OMF) lipo, NodT family protein</fullName>
    </submittedName>
</protein>
<dbReference type="GO" id="GO:0005886">
    <property type="term" value="C:plasma membrane"/>
    <property type="evidence" value="ECO:0007669"/>
    <property type="project" value="UniProtKB-SubCell"/>
</dbReference>
<dbReference type="NCBIfam" id="TIGR01845">
    <property type="entry name" value="outer_NodT"/>
    <property type="match status" value="1"/>
</dbReference>
<evidence type="ECO:0000256" key="1">
    <source>
        <dbReference type="ARBA" id="ARBA00007613"/>
    </source>
</evidence>
<keyword evidence="2" id="KW-0449">Lipoprotein</keyword>
<comment type="similarity">
    <text evidence="1 2">Belongs to the outer membrane factor (OMF) (TC 1.B.17) family.</text>
</comment>
<feature type="region of interest" description="Disordered" evidence="3">
    <location>
        <begin position="35"/>
        <end position="60"/>
    </location>
</feature>
<dbReference type="InterPro" id="IPR010131">
    <property type="entry name" value="MdtP/NodT-like"/>
</dbReference>
<evidence type="ECO:0000256" key="2">
    <source>
        <dbReference type="RuleBase" id="RU362097"/>
    </source>
</evidence>
<dbReference type="Gene3D" id="1.20.1600.10">
    <property type="entry name" value="Outer membrane efflux proteins (OEP)"/>
    <property type="match status" value="1"/>
</dbReference>
<dbReference type="PANTHER" id="PTHR30203">
    <property type="entry name" value="OUTER MEMBRANE CATION EFFLUX PROTEIN"/>
    <property type="match status" value="1"/>
</dbReference>
<evidence type="ECO:0000256" key="3">
    <source>
        <dbReference type="SAM" id="MobiDB-lite"/>
    </source>
</evidence>
<feature type="signal peptide" evidence="2">
    <location>
        <begin position="1"/>
        <end position="22"/>
    </location>
</feature>
<sequence>MMKLKLQSLAYAPLLAYSLVLAGCAVGPDFKQPDAPSVQGYSKEPMPSKTASANTTGGDEQQFVSNMDIPAQWWTLFQSTPLNSLIEQALKANPDLQSAQAALRAAEEQVSVQQGAFFPAVNASLTPTRQKTATTPGQESSLYNLHTAQVSVSYTLDVFGANRRAVENLQAQAGQQRFLLEAAYLTLTSNVVAAAVQEASLRAQIGATLEVISTQQKLLALLKRQYALGDVSQADVAAQEAALAQTQATLPPLQNSLSQQRNKLTALAGRFPSEELDQKFLLSQISLPQQLPVSLPSNLVRQRPDVRAAEEQLHAASAEVGVATANMLPQITLSANIGSSATQIGNLFTSGTGFWALAGGLTQPLFAGGALLHKKRASEALFEQAQAQYRSTVIVAFQNVADSLRALQYDAETLKAQLLAERAAAHSLEIARKSVALGASTPQTLLTAQQTYQQTVISLAQAQAARFADTAALFQALGGGWWNRTDAAESAQAGNNVQK</sequence>
<dbReference type="PATRIC" id="fig|279058.17.peg.2407"/>
<keyword evidence="2" id="KW-0732">Signal</keyword>
<dbReference type="PANTHER" id="PTHR30203:SF33">
    <property type="entry name" value="BLR4455 PROTEIN"/>
    <property type="match status" value="1"/>
</dbReference>
<evidence type="ECO:0000313" key="4">
    <source>
        <dbReference type="EMBL" id="AMP09985.1"/>
    </source>
</evidence>
<dbReference type="Pfam" id="PF02321">
    <property type="entry name" value="OEP"/>
    <property type="match status" value="2"/>
</dbReference>
<gene>
    <name evidence="4" type="ORF">CAter282_2235</name>
</gene>
<dbReference type="AlphaFoldDB" id="A0A127QJM3"/>
<name>A0A127QJM3_9BURK</name>
<keyword evidence="5" id="KW-1185">Reference proteome</keyword>
<dbReference type="InterPro" id="IPR003423">
    <property type="entry name" value="OMP_efflux"/>
</dbReference>
<dbReference type="PROSITE" id="PS51257">
    <property type="entry name" value="PROKAR_LIPOPROTEIN"/>
    <property type="match status" value="1"/>
</dbReference>
<accession>A0A127QJM3</accession>
<evidence type="ECO:0000313" key="5">
    <source>
        <dbReference type="Proteomes" id="UP000071778"/>
    </source>
</evidence>
<dbReference type="GO" id="GO:0015562">
    <property type="term" value="F:efflux transmembrane transporter activity"/>
    <property type="evidence" value="ECO:0007669"/>
    <property type="project" value="InterPro"/>
</dbReference>
<dbReference type="RefSeq" id="WP_061533366.1">
    <property type="nucleotide sequence ID" value="NZ_CP013233.1"/>
</dbReference>
<dbReference type="SUPFAM" id="SSF56954">
    <property type="entry name" value="Outer membrane efflux proteins (OEP)"/>
    <property type="match status" value="1"/>
</dbReference>
<keyword evidence="2" id="KW-0564">Palmitate</keyword>
<organism evidence="4 5">
    <name type="scientific">Collimonas arenae</name>
    <dbReference type="NCBI Taxonomy" id="279058"/>
    <lineage>
        <taxon>Bacteria</taxon>
        <taxon>Pseudomonadati</taxon>
        <taxon>Pseudomonadota</taxon>
        <taxon>Betaproteobacteria</taxon>
        <taxon>Burkholderiales</taxon>
        <taxon>Oxalobacteraceae</taxon>
        <taxon>Collimonas</taxon>
    </lineage>
</organism>
<comment type="subcellular location">
    <subcellularLocation>
        <location evidence="2">Cell membrane</location>
        <topology evidence="2">Lipid-anchor</topology>
    </subcellularLocation>
</comment>
<feature type="compositionally biased region" description="Polar residues" evidence="3">
    <location>
        <begin position="49"/>
        <end position="60"/>
    </location>
</feature>
<dbReference type="OrthoDB" id="9770517at2"/>
<keyword evidence="2" id="KW-0472">Membrane</keyword>
<keyword evidence="2" id="KW-0812">Transmembrane</keyword>
<dbReference type="Proteomes" id="UP000071778">
    <property type="component" value="Chromosome"/>
</dbReference>